<dbReference type="FunFam" id="3.40.50.1370:FF:000002">
    <property type="entry name" value="Aspartate carbamoyltransferase 2"/>
    <property type="match status" value="1"/>
</dbReference>
<dbReference type="Pfam" id="PF02729">
    <property type="entry name" value="OTCace_N"/>
    <property type="match status" value="1"/>
</dbReference>
<feature type="binding site" evidence="7">
    <location>
        <position position="85"/>
    </location>
    <ligand>
        <name>L-aspartate</name>
        <dbReference type="ChEBI" id="CHEBI:29991"/>
    </ligand>
</feature>
<dbReference type="RefSeq" id="WP_054845672.1">
    <property type="nucleotide sequence ID" value="NZ_AP018929.1"/>
</dbReference>
<comment type="function">
    <text evidence="5 7">Catalyzes the condensation of carbamoyl phosphate and aspartate to form carbamoyl aspartate and inorganic phosphate, the committed step in the de novo pyrimidine nucleotide biosynthesis pathway.</text>
</comment>
<dbReference type="NCBIfam" id="NF002032">
    <property type="entry name" value="PRK00856.1"/>
    <property type="match status" value="1"/>
</dbReference>
<dbReference type="InterPro" id="IPR006132">
    <property type="entry name" value="Asp/Orn_carbamoyltranf_P-bd"/>
</dbReference>
<evidence type="ECO:0000313" key="12">
    <source>
        <dbReference type="Proteomes" id="UP000322983"/>
    </source>
</evidence>
<sequence length="306" mass="34494">MLRAFLPKHIISSLDLDRREVEHIFEVADEYEKRGRVSKELSGKVVALAFFEPSTRTKNSFESAVERLGASTIGFSSSEGTSTEKGETVADTIRMLEGYSDMIVIRHKFDGTAKFASEVSHVPIINAGDGKHEHPTQSIIDLYTVSKIKGHVDGLNFCVLGDLKYGRAVNSLLRLMTKFRPGKVFLVSPQQLKLREEVKSTLNYPVIETSSLQDVLGDTDVLYVTRIQKERFADEVEFEKVKESYKVDLKAVEMMKSDSIILHPLPRVNEIDRKVDKTPQAKYFYQASLGVQVRMAIIRYLLGGSE</sequence>
<evidence type="ECO:0000256" key="3">
    <source>
        <dbReference type="ARBA" id="ARBA00022679"/>
    </source>
</evidence>
<feature type="binding site" evidence="7">
    <location>
        <position position="266"/>
    </location>
    <ligand>
        <name>carbamoyl phosphate</name>
        <dbReference type="ChEBI" id="CHEBI:58228"/>
    </ligand>
</feature>
<reference evidence="13" key="1">
    <citation type="submission" date="2018-09" db="EMBL/GenBank/DDBJ databases">
        <title>Complete Genome Sequencing of Sulfolobus sp. JCM 16834.</title>
        <authorList>
            <person name="Kato S."/>
            <person name="Itoh T."/>
            <person name="Ohkuma M."/>
        </authorList>
    </citation>
    <scope>NUCLEOTIDE SEQUENCE [LARGE SCALE GENOMIC DNA]</scope>
    <source>
        <strain evidence="13">IC-007</strain>
    </source>
</reference>
<dbReference type="EC" id="2.1.3.2" evidence="7"/>
<comment type="subunit">
    <text evidence="7">Heterooligomer of catalytic and regulatory chains.</text>
</comment>
<protein>
    <recommendedName>
        <fullName evidence="7">Aspartate carbamoyltransferase</fullName>
        <ecNumber evidence="7">2.1.3.2</ecNumber>
    </recommendedName>
    <alternativeName>
        <fullName evidence="7">Aspartate transcarbamylase</fullName>
        <shortName evidence="7">ATCase</shortName>
    </alternativeName>
</protein>
<dbReference type="STRING" id="1294262.GCA_001316085_01308"/>
<dbReference type="GO" id="GO:0016597">
    <property type="term" value="F:amino acid binding"/>
    <property type="evidence" value="ECO:0007669"/>
    <property type="project" value="InterPro"/>
</dbReference>
<organism evidence="11 13">
    <name type="scientific">Sulfuracidifex tepidarius</name>
    <dbReference type="NCBI Taxonomy" id="1294262"/>
    <lineage>
        <taxon>Archaea</taxon>
        <taxon>Thermoproteota</taxon>
        <taxon>Thermoprotei</taxon>
        <taxon>Sulfolobales</taxon>
        <taxon>Sulfolobaceae</taxon>
        <taxon>Sulfuracidifex</taxon>
    </lineage>
</organism>
<evidence type="ECO:0000313" key="11">
    <source>
        <dbReference type="EMBL" id="BBG26789.1"/>
    </source>
</evidence>
<evidence type="ECO:0000259" key="8">
    <source>
        <dbReference type="Pfam" id="PF00185"/>
    </source>
</evidence>
<dbReference type="InterPro" id="IPR002082">
    <property type="entry name" value="Asp_carbamoyltransf"/>
</dbReference>
<evidence type="ECO:0000256" key="2">
    <source>
        <dbReference type="ARBA" id="ARBA00008896"/>
    </source>
</evidence>
<feature type="binding site" evidence="7">
    <location>
        <position position="56"/>
    </location>
    <ligand>
        <name>carbamoyl phosphate</name>
        <dbReference type="ChEBI" id="CHEBI:58228"/>
    </ligand>
</feature>
<feature type="binding site" evidence="7">
    <location>
        <position position="106"/>
    </location>
    <ligand>
        <name>carbamoyl phosphate</name>
        <dbReference type="ChEBI" id="CHEBI:58228"/>
    </ligand>
</feature>
<feature type="binding site" evidence="7">
    <location>
        <position position="226"/>
    </location>
    <ligand>
        <name>L-aspartate</name>
        <dbReference type="ChEBI" id="CHEBI:29991"/>
    </ligand>
</feature>
<feature type="binding site" evidence="7">
    <location>
        <position position="265"/>
    </location>
    <ligand>
        <name>carbamoyl phosphate</name>
        <dbReference type="ChEBI" id="CHEBI:58228"/>
    </ligand>
</feature>
<dbReference type="AlphaFoldDB" id="A0A510E2R6"/>
<accession>A0A510DV36</accession>
<dbReference type="InterPro" id="IPR006130">
    <property type="entry name" value="Asp/Orn_carbamoylTrfase"/>
</dbReference>
<dbReference type="GO" id="GO:0004070">
    <property type="term" value="F:aspartate carbamoyltransferase activity"/>
    <property type="evidence" value="ECO:0007669"/>
    <property type="project" value="UniProtKB-UniRule"/>
</dbReference>
<dbReference type="EMBL" id="AP018929">
    <property type="protein sequence ID" value="BBG24034.1"/>
    <property type="molecule type" value="Genomic_DNA"/>
</dbReference>
<feature type="domain" description="Aspartate/ornithine carbamoyltransferase carbamoyl-P binding" evidence="9">
    <location>
        <begin position="8"/>
        <end position="146"/>
    </location>
</feature>
<keyword evidence="12" id="KW-1185">Reference proteome</keyword>
<feature type="binding site" evidence="7">
    <location>
        <position position="134"/>
    </location>
    <ligand>
        <name>carbamoyl phosphate</name>
        <dbReference type="ChEBI" id="CHEBI:58228"/>
    </ligand>
</feature>
<dbReference type="HAMAP" id="MF_00001">
    <property type="entry name" value="Asp_carb_tr"/>
    <property type="match status" value="1"/>
</dbReference>
<dbReference type="GeneID" id="41715092"/>
<feature type="binding site" evidence="7">
    <location>
        <position position="137"/>
    </location>
    <ligand>
        <name>carbamoyl phosphate</name>
        <dbReference type="ChEBI" id="CHEBI:58228"/>
    </ligand>
</feature>
<gene>
    <name evidence="7" type="primary">pyrB</name>
    <name evidence="10" type="ORF">IC006_1335</name>
    <name evidence="11" type="ORF">IC007_1310</name>
</gene>
<evidence type="ECO:0000256" key="6">
    <source>
        <dbReference type="ARBA" id="ARBA00048859"/>
    </source>
</evidence>
<dbReference type="Pfam" id="PF00185">
    <property type="entry name" value="OTCace"/>
    <property type="match status" value="1"/>
</dbReference>
<comment type="pathway">
    <text evidence="1 7">Pyrimidine metabolism; UMP biosynthesis via de novo pathway; (S)-dihydroorotate from bicarbonate: step 2/3.</text>
</comment>
<feature type="domain" description="Aspartate/ornithine carbamoyltransferase Asp/Orn-binding" evidence="8">
    <location>
        <begin position="153"/>
        <end position="300"/>
    </location>
</feature>
<proteinExistence type="inferred from homology"/>
<dbReference type="InterPro" id="IPR006131">
    <property type="entry name" value="Asp_carbamoyltransf_Asp/Orn-bd"/>
</dbReference>
<evidence type="ECO:0000256" key="7">
    <source>
        <dbReference type="HAMAP-Rule" id="MF_00001"/>
    </source>
</evidence>
<dbReference type="Gene3D" id="3.40.50.1370">
    <property type="entry name" value="Aspartate/ornithine carbamoyltransferase"/>
    <property type="match status" value="2"/>
</dbReference>
<dbReference type="PROSITE" id="PS00097">
    <property type="entry name" value="CARBAMOYLTRANSFERASE"/>
    <property type="match status" value="1"/>
</dbReference>
<keyword evidence="3 7" id="KW-0808">Transferase</keyword>
<feature type="binding site" evidence="7">
    <location>
        <position position="167"/>
    </location>
    <ligand>
        <name>L-aspartate</name>
        <dbReference type="ChEBI" id="CHEBI:29991"/>
    </ligand>
</feature>
<dbReference type="Proteomes" id="UP000322983">
    <property type="component" value="Chromosome"/>
</dbReference>
<dbReference type="InterPro" id="IPR036901">
    <property type="entry name" value="Asp/Orn_carbamoylTrfase_sf"/>
</dbReference>
<dbReference type="GO" id="GO:0006207">
    <property type="term" value="P:'de novo' pyrimidine nucleobase biosynthetic process"/>
    <property type="evidence" value="ECO:0007669"/>
    <property type="project" value="InterPro"/>
</dbReference>
<evidence type="ECO:0000256" key="4">
    <source>
        <dbReference type="ARBA" id="ARBA00022975"/>
    </source>
</evidence>
<dbReference type="Proteomes" id="UP000325030">
    <property type="component" value="Chromosome"/>
</dbReference>
<keyword evidence="4 7" id="KW-0665">Pyrimidine biosynthesis</keyword>
<accession>A0A510E2R6</accession>
<evidence type="ECO:0000313" key="10">
    <source>
        <dbReference type="EMBL" id="BBG24034.1"/>
    </source>
</evidence>
<dbReference type="NCBIfam" id="TIGR00670">
    <property type="entry name" value="asp_carb_tr"/>
    <property type="match status" value="1"/>
</dbReference>
<dbReference type="PRINTS" id="PR00100">
    <property type="entry name" value="AOTCASE"/>
</dbReference>
<comment type="similarity">
    <text evidence="2 7">Belongs to the aspartate/ornithine carbamoyltransferase superfamily. ATCase family.</text>
</comment>
<evidence type="ECO:0000256" key="1">
    <source>
        <dbReference type="ARBA" id="ARBA00004852"/>
    </source>
</evidence>
<dbReference type="PRINTS" id="PR00101">
    <property type="entry name" value="ATCASE"/>
</dbReference>
<dbReference type="PANTHER" id="PTHR45753">
    <property type="entry name" value="ORNITHINE CARBAMOYLTRANSFERASE, MITOCHONDRIAL"/>
    <property type="match status" value="1"/>
</dbReference>
<evidence type="ECO:0000259" key="9">
    <source>
        <dbReference type="Pfam" id="PF02729"/>
    </source>
</evidence>
<dbReference type="SUPFAM" id="SSF53671">
    <property type="entry name" value="Aspartate/ornithine carbamoyltransferase"/>
    <property type="match status" value="1"/>
</dbReference>
<comment type="catalytic activity">
    <reaction evidence="6 7">
        <text>carbamoyl phosphate + L-aspartate = N-carbamoyl-L-aspartate + phosphate + H(+)</text>
        <dbReference type="Rhea" id="RHEA:20013"/>
        <dbReference type="ChEBI" id="CHEBI:15378"/>
        <dbReference type="ChEBI" id="CHEBI:29991"/>
        <dbReference type="ChEBI" id="CHEBI:32814"/>
        <dbReference type="ChEBI" id="CHEBI:43474"/>
        <dbReference type="ChEBI" id="CHEBI:58228"/>
        <dbReference type="EC" id="2.1.3.2"/>
    </reaction>
</comment>
<dbReference type="KEGG" id="step:IC006_1335"/>
<evidence type="ECO:0000256" key="5">
    <source>
        <dbReference type="ARBA" id="ARBA00043884"/>
    </source>
</evidence>
<name>A0A510E2R6_9CREN</name>
<dbReference type="PANTHER" id="PTHR45753:SF6">
    <property type="entry name" value="ASPARTATE CARBAMOYLTRANSFERASE"/>
    <property type="match status" value="1"/>
</dbReference>
<feature type="binding site" evidence="7">
    <location>
        <position position="57"/>
    </location>
    <ligand>
        <name>carbamoyl phosphate</name>
        <dbReference type="ChEBI" id="CHEBI:58228"/>
    </ligand>
</feature>
<reference evidence="11 12" key="2">
    <citation type="journal article" date="2020" name="Int. J. Syst. Evol. Microbiol.">
        <title>Sulfuracidifex tepidarius gen. nov., sp. nov. and transfer of Sulfolobus metallicus Huber and Stetter 1992 to the genus Sulfuracidifex as Sulfuracidifex metallicus comb. nov.</title>
        <authorList>
            <person name="Itoh T."/>
            <person name="Miura T."/>
            <person name="Sakai H.D."/>
            <person name="Kato S."/>
            <person name="Ohkuma M."/>
            <person name="Takashina T."/>
        </authorList>
    </citation>
    <scope>NUCLEOTIDE SEQUENCE</scope>
    <source>
        <strain evidence="10 12">IC-006</strain>
        <strain evidence="11">IC-007</strain>
    </source>
</reference>
<evidence type="ECO:0000313" key="13">
    <source>
        <dbReference type="Proteomes" id="UP000325030"/>
    </source>
</evidence>
<dbReference type="UniPathway" id="UPA00070">
    <property type="reaction ID" value="UER00116"/>
</dbReference>
<dbReference type="GO" id="GO:0044205">
    <property type="term" value="P:'de novo' UMP biosynthetic process"/>
    <property type="evidence" value="ECO:0007669"/>
    <property type="project" value="UniProtKB-UniRule"/>
</dbReference>
<dbReference type="OrthoDB" id="7792at2157"/>
<dbReference type="GO" id="GO:0006520">
    <property type="term" value="P:amino acid metabolic process"/>
    <property type="evidence" value="ECO:0007669"/>
    <property type="project" value="InterPro"/>
</dbReference>
<dbReference type="EMBL" id="AP018930">
    <property type="protein sequence ID" value="BBG26789.1"/>
    <property type="molecule type" value="Genomic_DNA"/>
</dbReference>